<sequence>MALRFLEAQLRRELAQLGREDLMDTAVGSIGLTDDGGTIYVHLFPKEGSAKAQGRAFVLAWQDYAQDPCQRLACYRWLIGEAKLDLRDSTGKIVRWLEGR</sequence>
<comment type="caution">
    <text evidence="1">The sequence shown here is derived from an EMBL/GenBank/DDBJ whole genome shotgun (WGS) entry which is preliminary data.</text>
</comment>
<reference evidence="1" key="1">
    <citation type="journal article" date="2015" name="Nature">
        <title>Complex archaea that bridge the gap between prokaryotes and eukaryotes.</title>
        <authorList>
            <person name="Spang A."/>
            <person name="Saw J.H."/>
            <person name="Jorgensen S.L."/>
            <person name="Zaremba-Niedzwiedzka K."/>
            <person name="Martijn J."/>
            <person name="Lind A.E."/>
            <person name="van Eijk R."/>
            <person name="Schleper C."/>
            <person name="Guy L."/>
            <person name="Ettema T.J."/>
        </authorList>
    </citation>
    <scope>NUCLEOTIDE SEQUENCE</scope>
</reference>
<evidence type="ECO:0000313" key="1">
    <source>
        <dbReference type="EMBL" id="KKK55528.1"/>
    </source>
</evidence>
<dbReference type="AlphaFoldDB" id="A0A0F8WG14"/>
<dbReference type="EMBL" id="LAZR01065445">
    <property type="protein sequence ID" value="KKK55528.1"/>
    <property type="molecule type" value="Genomic_DNA"/>
</dbReference>
<proteinExistence type="predicted"/>
<protein>
    <submittedName>
        <fullName evidence="1">Uncharacterized protein</fullName>
    </submittedName>
</protein>
<accession>A0A0F8WG14</accession>
<organism evidence="1">
    <name type="scientific">marine sediment metagenome</name>
    <dbReference type="NCBI Taxonomy" id="412755"/>
    <lineage>
        <taxon>unclassified sequences</taxon>
        <taxon>metagenomes</taxon>
        <taxon>ecological metagenomes</taxon>
    </lineage>
</organism>
<gene>
    <name evidence="1" type="ORF">LCGC14_3073650</name>
</gene>
<name>A0A0F8WG14_9ZZZZ</name>